<evidence type="ECO:0000313" key="3">
    <source>
        <dbReference type="EMBL" id="KAJ8976771.1"/>
    </source>
</evidence>
<protein>
    <recommendedName>
        <fullName evidence="5">Alpha-methylacyl-CoA racemase</fullName>
    </recommendedName>
</protein>
<gene>
    <name evidence="3" type="ORF">NQ317_006813</name>
</gene>
<comment type="similarity">
    <text evidence="1">Belongs to the CoA-transferase III family.</text>
</comment>
<evidence type="ECO:0000256" key="2">
    <source>
        <dbReference type="SAM" id="MobiDB-lite"/>
    </source>
</evidence>
<dbReference type="InterPro" id="IPR003673">
    <property type="entry name" value="CoA-Trfase_fam_III"/>
</dbReference>
<feature type="compositionally biased region" description="Polar residues" evidence="2">
    <location>
        <begin position="269"/>
        <end position="282"/>
    </location>
</feature>
<dbReference type="InterPro" id="IPR050509">
    <property type="entry name" value="CoA-transferase_III"/>
</dbReference>
<dbReference type="InterPro" id="IPR044855">
    <property type="entry name" value="CoA-Trfase_III_dom3_sf"/>
</dbReference>
<comment type="caution">
    <text evidence="3">The sequence shown here is derived from an EMBL/GenBank/DDBJ whole genome shotgun (WGS) entry which is preliminary data.</text>
</comment>
<evidence type="ECO:0000313" key="4">
    <source>
        <dbReference type="Proteomes" id="UP001162164"/>
    </source>
</evidence>
<organism evidence="3 4">
    <name type="scientific">Molorchus minor</name>
    <dbReference type="NCBI Taxonomy" id="1323400"/>
    <lineage>
        <taxon>Eukaryota</taxon>
        <taxon>Metazoa</taxon>
        <taxon>Ecdysozoa</taxon>
        <taxon>Arthropoda</taxon>
        <taxon>Hexapoda</taxon>
        <taxon>Insecta</taxon>
        <taxon>Pterygota</taxon>
        <taxon>Neoptera</taxon>
        <taxon>Endopterygota</taxon>
        <taxon>Coleoptera</taxon>
        <taxon>Polyphaga</taxon>
        <taxon>Cucujiformia</taxon>
        <taxon>Chrysomeloidea</taxon>
        <taxon>Cerambycidae</taxon>
        <taxon>Lamiinae</taxon>
        <taxon>Monochamini</taxon>
        <taxon>Molorchus</taxon>
    </lineage>
</organism>
<evidence type="ECO:0000256" key="1">
    <source>
        <dbReference type="ARBA" id="ARBA00008383"/>
    </source>
</evidence>
<dbReference type="Gene3D" id="3.30.1540.10">
    <property type="entry name" value="formyl-coa transferase, domain 3"/>
    <property type="match status" value="1"/>
</dbReference>
<evidence type="ECO:0008006" key="5">
    <source>
        <dbReference type="Google" id="ProtNLM"/>
    </source>
</evidence>
<dbReference type="InterPro" id="IPR023606">
    <property type="entry name" value="CoA-Trfase_III_dom_1_sf"/>
</dbReference>
<feature type="region of interest" description="Disordered" evidence="2">
    <location>
        <begin position="434"/>
        <end position="463"/>
    </location>
</feature>
<dbReference type="Gene3D" id="3.40.50.10540">
    <property type="entry name" value="Crotonobetainyl-coa:carnitine coa-transferase, domain 1"/>
    <property type="match status" value="1"/>
</dbReference>
<sequence>MTIRLILSKIDGNTDLDCLGNGKMSCSINLKHPKGVNILKKLCSKSDVLIEPFRKGVMEKLDLGPEVLLKDNPKLIYARLSGYGQSGCFSKKAGHDINYVAMSGLLSLFGRDKNNPIPPVNLAADFGGGGLMCALGILLAIIERNTSGLGQVVDNNMVQGTAYLGSWLYRSQHLPIWGDERGKNVLDSGRHFYEVYKTKDEKYISVGALEPKFYADLLKGLGLTEAEAPQFGNRMVRHFSFSRCLCCTVLTLDEAPKHKHNTETDSFIKTDTGFSPNPTPKLSRTPARSRALDAPPNRGQHTREVLLNLGFSESSIDQLELEGIIECFKLSKLEHTDYDPNDDRMYLHEETNRPFALGRPNSVRYVLNQQSSCVTVETLQVELITDHDKIENFMEKLIDGLKEVENKTRKDSQSEEVSTMIQENEMIKMLKEIMERQEEKRQEEDKKRQEEDRKHRKEDLQKN</sequence>
<feature type="region of interest" description="Disordered" evidence="2">
    <location>
        <begin position="266"/>
        <end position="298"/>
    </location>
</feature>
<accession>A0ABQ9JEW8</accession>
<reference evidence="3" key="1">
    <citation type="journal article" date="2023" name="Insect Mol. Biol.">
        <title>Genome sequencing provides insights into the evolution of gene families encoding plant cell wall-degrading enzymes in longhorned beetles.</title>
        <authorList>
            <person name="Shin N.R."/>
            <person name="Okamura Y."/>
            <person name="Kirsch R."/>
            <person name="Pauchet Y."/>
        </authorList>
    </citation>
    <scope>NUCLEOTIDE SEQUENCE</scope>
    <source>
        <strain evidence="3">MMC_N1</strain>
    </source>
</reference>
<dbReference type="Pfam" id="PF02515">
    <property type="entry name" value="CoA_transf_3"/>
    <property type="match status" value="1"/>
</dbReference>
<proteinExistence type="inferred from homology"/>
<keyword evidence="4" id="KW-1185">Reference proteome</keyword>
<dbReference type="Proteomes" id="UP001162164">
    <property type="component" value="Unassembled WGS sequence"/>
</dbReference>
<dbReference type="SUPFAM" id="SSF89796">
    <property type="entry name" value="CoA-transferase family III (CaiB/BaiF)"/>
    <property type="match status" value="1"/>
</dbReference>
<dbReference type="EMBL" id="JAPWTJ010000632">
    <property type="protein sequence ID" value="KAJ8976771.1"/>
    <property type="molecule type" value="Genomic_DNA"/>
</dbReference>
<dbReference type="PANTHER" id="PTHR48228:SF5">
    <property type="entry name" value="ALPHA-METHYLACYL-COA RACEMASE"/>
    <property type="match status" value="1"/>
</dbReference>
<dbReference type="PANTHER" id="PTHR48228">
    <property type="entry name" value="SUCCINYL-COA--D-CITRAMALATE COA-TRANSFERASE"/>
    <property type="match status" value="1"/>
</dbReference>
<name>A0ABQ9JEW8_9CUCU</name>